<reference evidence="2" key="1">
    <citation type="submission" date="2021-08" db="EMBL/GenBank/DDBJ databases">
        <title>WGS assembly of Ceratopteris richardii.</title>
        <authorList>
            <person name="Marchant D.B."/>
            <person name="Chen G."/>
            <person name="Jenkins J."/>
            <person name="Shu S."/>
            <person name="Leebens-Mack J."/>
            <person name="Grimwood J."/>
            <person name="Schmutz J."/>
            <person name="Soltis P."/>
            <person name="Soltis D."/>
            <person name="Chen Z.-H."/>
        </authorList>
    </citation>
    <scope>NUCLEOTIDE SEQUENCE</scope>
    <source>
        <strain evidence="2">Whitten #5841</strain>
        <tissue evidence="2">Leaf</tissue>
    </source>
</reference>
<feature type="chain" id="PRO_5035852136" evidence="1">
    <location>
        <begin position="25"/>
        <end position="56"/>
    </location>
</feature>
<comment type="caution">
    <text evidence="2">The sequence shown here is derived from an EMBL/GenBank/DDBJ whole genome shotgun (WGS) entry which is preliminary data.</text>
</comment>
<keyword evidence="3" id="KW-1185">Reference proteome</keyword>
<dbReference type="Proteomes" id="UP000825935">
    <property type="component" value="Chromosome 11"/>
</dbReference>
<feature type="signal peptide" evidence="1">
    <location>
        <begin position="1"/>
        <end position="24"/>
    </location>
</feature>
<organism evidence="2 3">
    <name type="scientific">Ceratopteris richardii</name>
    <name type="common">Triangle waterfern</name>
    <dbReference type="NCBI Taxonomy" id="49495"/>
    <lineage>
        <taxon>Eukaryota</taxon>
        <taxon>Viridiplantae</taxon>
        <taxon>Streptophyta</taxon>
        <taxon>Embryophyta</taxon>
        <taxon>Tracheophyta</taxon>
        <taxon>Polypodiopsida</taxon>
        <taxon>Polypodiidae</taxon>
        <taxon>Polypodiales</taxon>
        <taxon>Pteridineae</taxon>
        <taxon>Pteridaceae</taxon>
        <taxon>Parkerioideae</taxon>
        <taxon>Ceratopteris</taxon>
    </lineage>
</organism>
<sequence length="56" mass="6380">MWLDGHVHLCVCWLCMSLFGPMTSKRLARGWQGCEVANLEDSYHMVVRENRIGGVS</sequence>
<gene>
    <name evidence="2" type="ORF">KP509_11G049500</name>
</gene>
<evidence type="ECO:0000313" key="2">
    <source>
        <dbReference type="EMBL" id="KAH7425330.1"/>
    </source>
</evidence>
<proteinExistence type="predicted"/>
<name>A0A8T2TSR9_CERRI</name>
<accession>A0A8T2TSR9</accession>
<keyword evidence="1" id="KW-0732">Signal</keyword>
<dbReference type="AlphaFoldDB" id="A0A8T2TSR9"/>
<protein>
    <submittedName>
        <fullName evidence="2">Uncharacterized protein</fullName>
    </submittedName>
</protein>
<dbReference type="EMBL" id="CM035416">
    <property type="protein sequence ID" value="KAH7425330.1"/>
    <property type="molecule type" value="Genomic_DNA"/>
</dbReference>
<evidence type="ECO:0000313" key="3">
    <source>
        <dbReference type="Proteomes" id="UP000825935"/>
    </source>
</evidence>
<evidence type="ECO:0000256" key="1">
    <source>
        <dbReference type="SAM" id="SignalP"/>
    </source>
</evidence>